<dbReference type="Pfam" id="PF22586">
    <property type="entry name" value="ANCHR-like_BBOX"/>
    <property type="match status" value="1"/>
</dbReference>
<evidence type="ECO:0000313" key="3">
    <source>
        <dbReference type="Proteomes" id="UP000789572"/>
    </source>
</evidence>
<name>A0A9N9FGP6_9GLOM</name>
<dbReference type="PANTHER" id="PTHR46603">
    <property type="entry name" value="ABSCISSION/NOCUT CHECKPOINT REGULATOR"/>
    <property type="match status" value="1"/>
</dbReference>
<sequence>MTNDKDLAERLARLQVTNFSAQTNVSDQELEERFSRLLGRRPTASAPVSYSPSELDAHEIENLLGTEDGDDVDYYDFDFLNNDGLTQQIDQSNVLSLYQQVQTEVRLEREYAAQMRDTDDDLAERLRKLTEGPQFPTTTSTSNTSSDLLGPPPNPIDLSDFQTDPNDDPDTWCCICNEDATIKCHGCEGDLYCNECFREGHNSTSADYEMKQHKYEKYQRKQYTT</sequence>
<reference evidence="2" key="1">
    <citation type="submission" date="2021-06" db="EMBL/GenBank/DDBJ databases">
        <authorList>
            <person name="Kallberg Y."/>
            <person name="Tangrot J."/>
            <person name="Rosling A."/>
        </authorList>
    </citation>
    <scope>NUCLEOTIDE SEQUENCE</scope>
    <source>
        <strain evidence="2">IA702</strain>
    </source>
</reference>
<dbReference type="OrthoDB" id="5407799at2759"/>
<protein>
    <submittedName>
        <fullName evidence="2">6359_t:CDS:1</fullName>
    </submittedName>
</protein>
<dbReference type="Proteomes" id="UP000789572">
    <property type="component" value="Unassembled WGS sequence"/>
</dbReference>
<feature type="compositionally biased region" description="Low complexity" evidence="1">
    <location>
        <begin position="137"/>
        <end position="146"/>
    </location>
</feature>
<dbReference type="EMBL" id="CAJVPJ010000534">
    <property type="protein sequence ID" value="CAG8534809.1"/>
    <property type="molecule type" value="Genomic_DNA"/>
</dbReference>
<dbReference type="SUPFAM" id="SSF57845">
    <property type="entry name" value="B-box zinc-binding domain"/>
    <property type="match status" value="1"/>
</dbReference>
<dbReference type="InterPro" id="IPR044553">
    <property type="entry name" value="Bbox1_ANCHR"/>
</dbReference>
<dbReference type="CDD" id="cd19817">
    <property type="entry name" value="Bbox1_ANCHR-like"/>
    <property type="match status" value="1"/>
</dbReference>
<comment type="caution">
    <text evidence="2">The sequence shown here is derived from an EMBL/GenBank/DDBJ whole genome shotgun (WGS) entry which is preliminary data.</text>
</comment>
<evidence type="ECO:0000256" key="1">
    <source>
        <dbReference type="SAM" id="MobiDB-lite"/>
    </source>
</evidence>
<gene>
    <name evidence="2" type="ORF">POCULU_LOCUS4236</name>
</gene>
<keyword evidence="3" id="KW-1185">Reference proteome</keyword>
<accession>A0A9N9FGP6</accession>
<dbReference type="AlphaFoldDB" id="A0A9N9FGP6"/>
<organism evidence="2 3">
    <name type="scientific">Paraglomus occultum</name>
    <dbReference type="NCBI Taxonomy" id="144539"/>
    <lineage>
        <taxon>Eukaryota</taxon>
        <taxon>Fungi</taxon>
        <taxon>Fungi incertae sedis</taxon>
        <taxon>Mucoromycota</taxon>
        <taxon>Glomeromycotina</taxon>
        <taxon>Glomeromycetes</taxon>
        <taxon>Paraglomerales</taxon>
        <taxon>Paraglomeraceae</taxon>
        <taxon>Paraglomus</taxon>
    </lineage>
</organism>
<feature type="region of interest" description="Disordered" evidence="1">
    <location>
        <begin position="129"/>
        <end position="162"/>
    </location>
</feature>
<proteinExistence type="predicted"/>
<dbReference type="PANTHER" id="PTHR46603:SF1">
    <property type="entry name" value="ABSCISSION_NOCUT CHECKPOINT REGULATOR"/>
    <property type="match status" value="1"/>
</dbReference>
<evidence type="ECO:0000313" key="2">
    <source>
        <dbReference type="EMBL" id="CAG8534809.1"/>
    </source>
</evidence>